<feature type="compositionally biased region" description="Acidic residues" evidence="1">
    <location>
        <begin position="184"/>
        <end position="197"/>
    </location>
</feature>
<organism evidence="2 3">
    <name type="scientific">Lysobacter gummosus</name>
    <dbReference type="NCBI Taxonomy" id="262324"/>
    <lineage>
        <taxon>Bacteria</taxon>
        <taxon>Pseudomonadati</taxon>
        <taxon>Pseudomonadota</taxon>
        <taxon>Gammaproteobacteria</taxon>
        <taxon>Lysobacterales</taxon>
        <taxon>Lysobacteraceae</taxon>
        <taxon>Lysobacter</taxon>
    </lineage>
</organism>
<evidence type="ECO:0000313" key="2">
    <source>
        <dbReference type="EMBL" id="UNP30895.1"/>
    </source>
</evidence>
<dbReference type="InterPro" id="IPR045929">
    <property type="entry name" value="DUF6348"/>
</dbReference>
<dbReference type="EMBL" id="CP093547">
    <property type="protein sequence ID" value="UNP30895.1"/>
    <property type="molecule type" value="Genomic_DNA"/>
</dbReference>
<gene>
    <name evidence="2" type="ORF">MOV92_06495</name>
</gene>
<accession>A0ABY3XGX6</accession>
<dbReference type="Pfam" id="PF19875">
    <property type="entry name" value="DUF6348"/>
    <property type="match status" value="1"/>
</dbReference>
<keyword evidence="3" id="KW-1185">Reference proteome</keyword>
<dbReference type="RefSeq" id="WP_057942082.1">
    <property type="nucleotide sequence ID" value="NZ_CP011131.1"/>
</dbReference>
<dbReference type="Proteomes" id="UP000829194">
    <property type="component" value="Chromosome"/>
</dbReference>
<name>A0ABY3XGX6_9GAMM</name>
<evidence type="ECO:0000313" key="3">
    <source>
        <dbReference type="Proteomes" id="UP000829194"/>
    </source>
</evidence>
<proteinExistence type="predicted"/>
<feature type="region of interest" description="Disordered" evidence="1">
    <location>
        <begin position="175"/>
        <end position="197"/>
    </location>
</feature>
<reference evidence="2 3" key="1">
    <citation type="submission" date="2022-03" db="EMBL/GenBank/DDBJ databases">
        <title>Complete genome sequence of Lysobacter capsici VKM B-2533 and Lysobacter gummosus 10.1.1, promising sources of lytic agents.</title>
        <authorList>
            <person name="Tarlachkov S.V."/>
            <person name="Kudryakova I.V."/>
            <person name="Afoshin A.S."/>
            <person name="Leontyevskaya E.A."/>
            <person name="Leontyevskaya N.V."/>
        </authorList>
    </citation>
    <scope>NUCLEOTIDE SEQUENCE [LARGE SCALE GENOMIC DNA]</scope>
    <source>
        <strain evidence="2 3">10.1.1</strain>
    </source>
</reference>
<protein>
    <submittedName>
        <fullName evidence="2">DUF6348 family protein</fullName>
    </submittedName>
</protein>
<sequence>MSEETSAHAFEALAQNPGTDTHGHLRFTGTDGEEWLEPFDLPELAANVLRELGHATLMHEDGWLELTESGLHLLPQFIEFQVRDDERIGTATTMQCNHPQLLPQGLFEYQYAIEETFDDAVTSGFRKWARTDLPVLLDAASAEPRSCMTMSMELPAEDGRPARKRRLLFGPVEHFGQPQRDADADADASADEDTDTDEEDFCPCCLFTKSIDAFEPLLRSDQFYGLRLFASHDNAGGECQADCRVNGEEWPQGLDALRAYAARWPAATGLEYRKQYVIVQNAPQ</sequence>
<evidence type="ECO:0000256" key="1">
    <source>
        <dbReference type="SAM" id="MobiDB-lite"/>
    </source>
</evidence>